<evidence type="ECO:0000313" key="7">
    <source>
        <dbReference type="Proteomes" id="UP000501600"/>
    </source>
</evidence>
<evidence type="ECO:0000256" key="2">
    <source>
        <dbReference type="ARBA" id="ARBA00023004"/>
    </source>
</evidence>
<dbReference type="PROSITE" id="PS51007">
    <property type="entry name" value="CYTC"/>
    <property type="match status" value="1"/>
</dbReference>
<dbReference type="GO" id="GO:0020037">
    <property type="term" value="F:heme binding"/>
    <property type="evidence" value="ECO:0007669"/>
    <property type="project" value="InterPro"/>
</dbReference>
<reference evidence="6 7" key="1">
    <citation type="submission" date="2020-04" db="EMBL/GenBank/DDBJ databases">
        <title>Genome sequence for Sphingorhabdus sp. strain M1.</title>
        <authorList>
            <person name="Park S.-J."/>
        </authorList>
    </citation>
    <scope>NUCLEOTIDE SEQUENCE [LARGE SCALE GENOMIC DNA]</scope>
    <source>
        <strain evidence="6 7">JK6</strain>
    </source>
</reference>
<proteinExistence type="predicted"/>
<dbReference type="GO" id="GO:0009055">
    <property type="term" value="F:electron transfer activity"/>
    <property type="evidence" value="ECO:0007669"/>
    <property type="project" value="InterPro"/>
</dbReference>
<evidence type="ECO:0000256" key="4">
    <source>
        <dbReference type="SAM" id="SignalP"/>
    </source>
</evidence>
<evidence type="ECO:0000256" key="1">
    <source>
        <dbReference type="ARBA" id="ARBA00022723"/>
    </source>
</evidence>
<keyword evidence="2 3" id="KW-0408">Iron</keyword>
<dbReference type="InterPro" id="IPR009056">
    <property type="entry name" value="Cyt_c-like_dom"/>
</dbReference>
<protein>
    <recommendedName>
        <fullName evidence="5">Cytochrome c domain-containing protein</fullName>
    </recommendedName>
</protein>
<keyword evidence="1 3" id="KW-0479">Metal-binding</keyword>
<feature type="chain" id="PRO_5026270079" description="Cytochrome c domain-containing protein" evidence="4">
    <location>
        <begin position="26"/>
        <end position="315"/>
    </location>
</feature>
<evidence type="ECO:0000313" key="6">
    <source>
        <dbReference type="EMBL" id="QJB69464.1"/>
    </source>
</evidence>
<keyword evidence="4" id="KW-0732">Signal</keyword>
<evidence type="ECO:0000256" key="3">
    <source>
        <dbReference type="PROSITE-ProRule" id="PRU00433"/>
    </source>
</evidence>
<dbReference type="EMBL" id="CP051217">
    <property type="protein sequence ID" value="QJB69464.1"/>
    <property type="molecule type" value="Genomic_DNA"/>
</dbReference>
<dbReference type="KEGG" id="phao:HF685_09370"/>
<dbReference type="Proteomes" id="UP000501600">
    <property type="component" value="Chromosome"/>
</dbReference>
<gene>
    <name evidence="6" type="ORF">HF685_09370</name>
</gene>
<dbReference type="AlphaFoldDB" id="A0A6H2DM85"/>
<name>A0A6H2DM85_9SPHN</name>
<organism evidence="6 7">
    <name type="scientific">Parasphingorhabdus halotolerans</name>
    <dbReference type="NCBI Taxonomy" id="2725558"/>
    <lineage>
        <taxon>Bacteria</taxon>
        <taxon>Pseudomonadati</taxon>
        <taxon>Pseudomonadota</taxon>
        <taxon>Alphaproteobacteria</taxon>
        <taxon>Sphingomonadales</taxon>
        <taxon>Sphingomonadaceae</taxon>
        <taxon>Parasphingorhabdus</taxon>
    </lineage>
</organism>
<dbReference type="RefSeq" id="WP_168819525.1">
    <property type="nucleotide sequence ID" value="NZ_CP051217.1"/>
</dbReference>
<evidence type="ECO:0000259" key="5">
    <source>
        <dbReference type="PROSITE" id="PS51007"/>
    </source>
</evidence>
<feature type="domain" description="Cytochrome c" evidence="5">
    <location>
        <begin position="64"/>
        <end position="184"/>
    </location>
</feature>
<accession>A0A6H2DM85</accession>
<feature type="signal peptide" evidence="4">
    <location>
        <begin position="1"/>
        <end position="25"/>
    </location>
</feature>
<keyword evidence="7" id="KW-1185">Reference proteome</keyword>
<dbReference type="GO" id="GO:0046872">
    <property type="term" value="F:metal ion binding"/>
    <property type="evidence" value="ECO:0007669"/>
    <property type="project" value="UniProtKB-KW"/>
</dbReference>
<keyword evidence="3" id="KW-0349">Heme</keyword>
<sequence length="315" mass="34007">MDYRGKALLSFCTIAVSLASAVAFAADAPLLRAVTWLENEPSAQLEALGKKVVVAPRTAAETDTRWAVGRAIFQTPILLGGQAAKAGISCESCHSGGTANPHFRFPGMSSAPGTADVTHSFFSKLRGNSTFDPVPIPDLTKTGKVSHEGQALEEFIRGLIVEEFGGLEPDGATLDALAFYVRGLRDAEKRPSKMLTVDEPLSNINSAVSLGKSAARAGQFGAAKLLLASARHQLGLIHERYAGSRLARHRKALSDAAQSLGQIQNQLDEQPERVSSALLRWDKLFYTKQKALRRDEGKSLYNPDLLKNLLDKQEL</sequence>